<dbReference type="InterPro" id="IPR012938">
    <property type="entry name" value="Glc/Sorbosone_DH"/>
</dbReference>
<evidence type="ECO:0000313" key="3">
    <source>
        <dbReference type="EMBL" id="GHB22445.1"/>
    </source>
</evidence>
<dbReference type="Proteomes" id="UP000637980">
    <property type="component" value="Unassembled WGS sequence"/>
</dbReference>
<feature type="chain" id="PRO_5045079267" evidence="1">
    <location>
        <begin position="27"/>
        <end position="413"/>
    </location>
</feature>
<dbReference type="Pfam" id="PF07995">
    <property type="entry name" value="GSDH"/>
    <property type="match status" value="1"/>
</dbReference>
<dbReference type="SUPFAM" id="SSF50952">
    <property type="entry name" value="Soluble quinoprotein glucose dehydrogenase"/>
    <property type="match status" value="1"/>
</dbReference>
<dbReference type="RefSeq" id="WP_189435458.1">
    <property type="nucleotide sequence ID" value="NZ_BMXE01000001.1"/>
</dbReference>
<evidence type="ECO:0000313" key="4">
    <source>
        <dbReference type="Proteomes" id="UP000637980"/>
    </source>
</evidence>
<organism evidence="3 4">
    <name type="scientific">Pseudovibrio japonicus</name>
    <dbReference type="NCBI Taxonomy" id="366534"/>
    <lineage>
        <taxon>Bacteria</taxon>
        <taxon>Pseudomonadati</taxon>
        <taxon>Pseudomonadota</taxon>
        <taxon>Alphaproteobacteria</taxon>
        <taxon>Hyphomicrobiales</taxon>
        <taxon>Stappiaceae</taxon>
        <taxon>Pseudovibrio</taxon>
    </lineage>
</organism>
<gene>
    <name evidence="3" type="ORF">GCM10007094_08260</name>
</gene>
<reference evidence="4" key="1">
    <citation type="journal article" date="2019" name="Int. J. Syst. Evol. Microbiol.">
        <title>The Global Catalogue of Microorganisms (GCM) 10K type strain sequencing project: providing services to taxonomists for standard genome sequencing and annotation.</title>
        <authorList>
            <consortium name="The Broad Institute Genomics Platform"/>
            <consortium name="The Broad Institute Genome Sequencing Center for Infectious Disease"/>
            <person name="Wu L."/>
            <person name="Ma J."/>
        </authorList>
    </citation>
    <scope>NUCLEOTIDE SEQUENCE [LARGE SCALE GENOMIC DNA]</scope>
    <source>
        <strain evidence="4">KCTC 12861</strain>
    </source>
</reference>
<comment type="caution">
    <text evidence="3">The sequence shown here is derived from an EMBL/GenBank/DDBJ whole genome shotgun (WGS) entry which is preliminary data.</text>
</comment>
<dbReference type="PANTHER" id="PTHR19328:SF40">
    <property type="entry name" value="BLL0591 PROTEIN"/>
    <property type="match status" value="1"/>
</dbReference>
<dbReference type="InterPro" id="IPR011042">
    <property type="entry name" value="6-blade_b-propeller_TolB-like"/>
</dbReference>
<feature type="signal peptide" evidence="1">
    <location>
        <begin position="1"/>
        <end position="26"/>
    </location>
</feature>
<sequence>MCSTKPALYGVLTGCAYAMLLTTSLAATITETVDGVPTQFEEQTEDGMAALGSVADIIVMPDGFHIEPYALVPDARHMAVAADGKTVFVGTTTDQVWVITQDENTMKAAEVREFAPSQSFILPNGVCFTDDGSLVVAEQNRVVSFPNALENKEQGDPEVKILVGQGMLIPPSEESFNHSSRVCDQGPDGRIYISLGQPYNVPPKEKLKLYDSLGIGGIISIDTEGLDRQVYATGIRNSVGLEFNPNSGNLWFTDNQVDGMGDDIPPEELNKVTEPGKNYGFPWYGGGTVRTHEYIDEPIPEGVVDPEVELDAHAASLGMMFYQGDMFPEEYKGGIFIAQHGSWDRSVPIGARVVFVPINEQEEAGVPSIVATGWIDANEAYLGRPVDVVELGDGSLLISDDSAGAIYRMYYED</sequence>
<dbReference type="InterPro" id="IPR011041">
    <property type="entry name" value="Quinoprot_gluc/sorb_DH_b-prop"/>
</dbReference>
<protein>
    <submittedName>
        <fullName evidence="3">Sorbosone dehydrogenase</fullName>
    </submittedName>
</protein>
<dbReference type="EMBL" id="BMXE01000001">
    <property type="protein sequence ID" value="GHB22445.1"/>
    <property type="molecule type" value="Genomic_DNA"/>
</dbReference>
<dbReference type="PANTHER" id="PTHR19328">
    <property type="entry name" value="HEDGEHOG-INTERACTING PROTEIN"/>
    <property type="match status" value="1"/>
</dbReference>
<accession>A0ABQ3E0K8</accession>
<name>A0ABQ3E0K8_9HYPH</name>
<proteinExistence type="predicted"/>
<dbReference type="Gene3D" id="2.120.10.30">
    <property type="entry name" value="TolB, C-terminal domain"/>
    <property type="match status" value="1"/>
</dbReference>
<keyword evidence="1" id="KW-0732">Signal</keyword>
<evidence type="ECO:0000259" key="2">
    <source>
        <dbReference type="Pfam" id="PF07995"/>
    </source>
</evidence>
<evidence type="ECO:0000256" key="1">
    <source>
        <dbReference type="SAM" id="SignalP"/>
    </source>
</evidence>
<feature type="domain" description="Glucose/Sorbosone dehydrogenase" evidence="2">
    <location>
        <begin position="221"/>
        <end position="338"/>
    </location>
</feature>
<keyword evidence="4" id="KW-1185">Reference proteome</keyword>